<evidence type="ECO:0000313" key="4">
    <source>
        <dbReference type="EMBL" id="NOV51006.1"/>
    </source>
</evidence>
<dbReference type="EMBL" id="GIIL01007280">
    <property type="protein sequence ID" value="NOV51006.1"/>
    <property type="molecule type" value="Transcribed_RNA"/>
</dbReference>
<evidence type="ECO:0000256" key="1">
    <source>
        <dbReference type="SAM" id="Phobius"/>
    </source>
</evidence>
<proteinExistence type="predicted"/>
<feature type="transmembrane region" description="Helical" evidence="1">
    <location>
        <begin position="197"/>
        <end position="214"/>
    </location>
</feature>
<dbReference type="InterPro" id="IPR003864">
    <property type="entry name" value="CSC1/OSCA1-like_7TM"/>
</dbReference>
<feature type="transmembrane region" description="Helical" evidence="1">
    <location>
        <begin position="49"/>
        <end position="69"/>
    </location>
</feature>
<dbReference type="InterPro" id="IPR045122">
    <property type="entry name" value="Csc1-like"/>
</dbReference>
<feature type="signal peptide" evidence="2">
    <location>
        <begin position="1"/>
        <end position="23"/>
    </location>
</feature>
<feature type="chain" id="PRO_5026901897" evidence="2">
    <location>
        <begin position="24"/>
        <end position="273"/>
    </location>
</feature>
<keyword evidence="1" id="KW-0472">Membrane</keyword>
<dbReference type="AlphaFoldDB" id="A0A6M2DXC8"/>
<dbReference type="PANTHER" id="PTHR13018">
    <property type="entry name" value="PROBABLE MEMBRANE PROTEIN DUF221-RELATED"/>
    <property type="match status" value="1"/>
</dbReference>
<accession>A0A6M2DXC8</accession>
<organism evidence="4">
    <name type="scientific">Xenopsylla cheopis</name>
    <name type="common">Oriental rat flea</name>
    <name type="synonym">Pulex cheopis</name>
    <dbReference type="NCBI Taxonomy" id="163159"/>
    <lineage>
        <taxon>Eukaryota</taxon>
        <taxon>Metazoa</taxon>
        <taxon>Ecdysozoa</taxon>
        <taxon>Arthropoda</taxon>
        <taxon>Hexapoda</taxon>
        <taxon>Insecta</taxon>
        <taxon>Pterygota</taxon>
        <taxon>Neoptera</taxon>
        <taxon>Endopterygota</taxon>
        <taxon>Siphonaptera</taxon>
        <taxon>Pulicidae</taxon>
        <taxon>Xenopsyllinae</taxon>
        <taxon>Xenopsylla</taxon>
    </lineage>
</organism>
<keyword evidence="1" id="KW-0812">Transmembrane</keyword>
<evidence type="ECO:0000256" key="2">
    <source>
        <dbReference type="SAM" id="SignalP"/>
    </source>
</evidence>
<feature type="domain" description="CSC1/OSCA1-like 7TM region" evidence="3">
    <location>
        <begin position="1"/>
        <end position="185"/>
    </location>
</feature>
<feature type="transmembrane region" description="Helical" evidence="1">
    <location>
        <begin position="107"/>
        <end position="137"/>
    </location>
</feature>
<feature type="transmembrane region" description="Helical" evidence="1">
    <location>
        <begin position="163"/>
        <end position="185"/>
    </location>
</feature>
<protein>
    <submittedName>
        <fullName evidence="4">Putative calcium-dependent channel</fullName>
    </submittedName>
</protein>
<name>A0A6M2DXC8_XENCH</name>
<reference evidence="4" key="1">
    <citation type="submission" date="2020-03" db="EMBL/GenBank/DDBJ databases">
        <title>Transcriptomic Profiling of the Digestive Tract of the Rat Flea, Xenopsylla cheopis, Following Blood Feeding and Infection with Yersinia pestis.</title>
        <authorList>
            <person name="Bland D.M."/>
            <person name="Martens C.A."/>
            <person name="Virtaneva K."/>
            <person name="Kanakabandi K."/>
            <person name="Long D."/>
            <person name="Rosenke R."/>
            <person name="Saturday G.A."/>
            <person name="Hoyt F.H."/>
            <person name="Bruno D.P."/>
            <person name="Ribeiro J.M.C."/>
            <person name="Hinnebusch J."/>
        </authorList>
    </citation>
    <scope>NUCLEOTIDE SEQUENCE</scope>
</reference>
<keyword evidence="1" id="KW-1133">Transmembrane helix</keyword>
<dbReference type="PANTHER" id="PTHR13018:SF5">
    <property type="entry name" value="RE44586P"/>
    <property type="match status" value="1"/>
</dbReference>
<keyword evidence="2" id="KW-0732">Signal</keyword>
<dbReference type="GO" id="GO:0005227">
    <property type="term" value="F:calcium-activated cation channel activity"/>
    <property type="evidence" value="ECO:0007669"/>
    <property type="project" value="InterPro"/>
</dbReference>
<dbReference type="GO" id="GO:0005886">
    <property type="term" value="C:plasma membrane"/>
    <property type="evidence" value="ECO:0007669"/>
    <property type="project" value="TreeGrafter"/>
</dbReference>
<evidence type="ECO:0000259" key="3">
    <source>
        <dbReference type="Pfam" id="PF02714"/>
    </source>
</evidence>
<dbReference type="Pfam" id="PF02714">
    <property type="entry name" value="RSN1_7TM"/>
    <property type="match status" value="1"/>
</dbReference>
<sequence>MTKTFGFLLFMILILPSLGLTSAEALLEWSLQTKDRTYRWDCVFLPDKGAFFVNYVITSAFIGTSLELIRFPELAMYIWKLCMAKSIAETFSIRKSILREFPFGAHYAWTLMIFTTSVVYSLACPLITPFALIYLGLKHCGDRHNLYFAYGPSNMSSRGGGRIHATAVQLVRVSLVLLMISMAALSFIRTGGLNARVVVMLISLGCTVGALFWLSPFPTCTSSSATPATEGTEESTPVYIAPVLQNHIPFSDSALQHFNYGSDSPDTPVDVSA</sequence>